<dbReference type="Proteomes" id="UP001497535">
    <property type="component" value="Unassembled WGS sequence"/>
</dbReference>
<evidence type="ECO:0000313" key="2">
    <source>
        <dbReference type="Proteomes" id="UP001497535"/>
    </source>
</evidence>
<reference evidence="1" key="1">
    <citation type="submission" date="2023-11" db="EMBL/GenBank/DDBJ databases">
        <authorList>
            <person name="Poullet M."/>
        </authorList>
    </citation>
    <scope>NUCLEOTIDE SEQUENCE</scope>
    <source>
        <strain evidence="1">E1834</strain>
    </source>
</reference>
<sequence length="182" mass="20331">MYSNAIPNIPMTPLFNNNNEWPPLQPVGLGNNLGGGWNTFGTSNVSGNINSGKMLPFPQTQPPGFISNIPMTQLFNTYNEWPPLQPVGLGTNLGVGWNTFGTSYVSGNINSGKNTYTRPPSMPIDQFFHNSAHVIVLLGLFLRLEQYGELLIEMDREKTKQLLRMILDIHSWITCKVSNLFF</sequence>
<evidence type="ECO:0000313" key="1">
    <source>
        <dbReference type="EMBL" id="CAK5063277.1"/>
    </source>
</evidence>
<organism evidence="1 2">
    <name type="scientific">Meloidogyne enterolobii</name>
    <name type="common">Root-knot nematode worm</name>
    <name type="synonym">Meloidogyne mayaguensis</name>
    <dbReference type="NCBI Taxonomy" id="390850"/>
    <lineage>
        <taxon>Eukaryota</taxon>
        <taxon>Metazoa</taxon>
        <taxon>Ecdysozoa</taxon>
        <taxon>Nematoda</taxon>
        <taxon>Chromadorea</taxon>
        <taxon>Rhabditida</taxon>
        <taxon>Tylenchina</taxon>
        <taxon>Tylenchomorpha</taxon>
        <taxon>Tylenchoidea</taxon>
        <taxon>Meloidogynidae</taxon>
        <taxon>Meloidogyninae</taxon>
        <taxon>Meloidogyne</taxon>
    </lineage>
</organism>
<protein>
    <submittedName>
        <fullName evidence="1">Uncharacterized protein</fullName>
    </submittedName>
</protein>
<dbReference type="EMBL" id="CAVMJV010000018">
    <property type="protein sequence ID" value="CAK5063277.1"/>
    <property type="molecule type" value="Genomic_DNA"/>
</dbReference>
<comment type="caution">
    <text evidence="1">The sequence shown here is derived from an EMBL/GenBank/DDBJ whole genome shotgun (WGS) entry which is preliminary data.</text>
</comment>
<keyword evidence="2" id="KW-1185">Reference proteome</keyword>
<gene>
    <name evidence="1" type="ORF">MENTE1834_LOCUS16733</name>
</gene>
<accession>A0ACB0YU79</accession>
<name>A0ACB0YU79_MELEN</name>
<proteinExistence type="predicted"/>